<dbReference type="OrthoDB" id="9812829at2"/>
<dbReference type="PROSITE" id="PS51257">
    <property type="entry name" value="PROKAR_LIPOPROTEIN"/>
    <property type="match status" value="1"/>
</dbReference>
<feature type="region of interest" description="Disordered" evidence="1">
    <location>
        <begin position="307"/>
        <end position="388"/>
    </location>
</feature>
<feature type="chain" id="PRO_5043149174" evidence="2">
    <location>
        <begin position="23"/>
        <end position="690"/>
    </location>
</feature>
<feature type="compositionally biased region" description="Low complexity" evidence="1">
    <location>
        <begin position="361"/>
        <end position="382"/>
    </location>
</feature>
<gene>
    <name evidence="3" type="ORF">CD191_29300</name>
</gene>
<feature type="signal peptide" evidence="2">
    <location>
        <begin position="1"/>
        <end position="22"/>
    </location>
</feature>
<dbReference type="RefSeq" id="WP_076202120.1">
    <property type="nucleotide sequence ID" value="NZ_CP021965.1"/>
</dbReference>
<dbReference type="EMBL" id="CP021965">
    <property type="protein sequence ID" value="AWV36372.1"/>
    <property type="molecule type" value="Genomic_DNA"/>
</dbReference>
<feature type="region of interest" description="Disordered" evidence="1">
    <location>
        <begin position="670"/>
        <end position="690"/>
    </location>
</feature>
<evidence type="ECO:0000256" key="1">
    <source>
        <dbReference type="SAM" id="MobiDB-lite"/>
    </source>
</evidence>
<organism evidence="3 4">
    <name type="scientific">Paenibacillus odorifer</name>
    <dbReference type="NCBI Taxonomy" id="189426"/>
    <lineage>
        <taxon>Bacteria</taxon>
        <taxon>Bacillati</taxon>
        <taxon>Bacillota</taxon>
        <taxon>Bacilli</taxon>
        <taxon>Bacillales</taxon>
        <taxon>Paenibacillaceae</taxon>
        <taxon>Paenibacillus</taxon>
    </lineage>
</organism>
<dbReference type="AlphaFoldDB" id="A0A1R0Z4C5"/>
<dbReference type="InterPro" id="IPR025584">
    <property type="entry name" value="Cthe_2159"/>
</dbReference>
<name>A0A1R0Z4C5_9BACL</name>
<feature type="compositionally biased region" description="Gly residues" evidence="1">
    <location>
        <begin position="679"/>
        <end position="690"/>
    </location>
</feature>
<dbReference type="Proteomes" id="UP000249163">
    <property type="component" value="Chromosome"/>
</dbReference>
<evidence type="ECO:0000313" key="4">
    <source>
        <dbReference type="Proteomes" id="UP000249163"/>
    </source>
</evidence>
<evidence type="ECO:0000313" key="3">
    <source>
        <dbReference type="EMBL" id="AWV36372.1"/>
    </source>
</evidence>
<keyword evidence="2" id="KW-0732">Signal</keyword>
<feature type="compositionally biased region" description="Basic and acidic residues" evidence="1">
    <location>
        <begin position="348"/>
        <end position="358"/>
    </location>
</feature>
<accession>A0A1R0Z4C5</accession>
<sequence length="690" mass="69143">MDKYITGSKVGILLLCALLMSACSTNSTTTQSEAAGTAAASGTTITQNGAATGVQLASVKLSDLVTFDEEDSNTTWTADQSTEIALAGTSALVDGTGAESKDGSVTITAAGTYVLSGKLSDGQIVVNNQDEGTVHLVLNGVNITNSDSAAIDIKEAGKVIITLEDGTENSVSDGATYVYADETTDEPSAAIFSKADLTINGTGKLSVSANYNDGITSKDDLKIMGGTIEIKAADDGIVGKDLVAVQDGNVSITAEGDGMKSTNDTETDKGFIAISAGTFDITAGNDGIQAETSLVIDGGTYTLVTGGGNEKGEVKTGDQGQGMGMRGGRGQGTGDQAPGTTGTSIPETKPETMPETKPEIPTTEASTMTTTATTTESETPSTKGLKAGGDISVNNGTFTIDSADDAVHSNSNIAIADGEFNIKTGDDGIHADALVAISGGKIDITKSYEGIEGANIEISGGEAHVVASDDGVNVAGGNDEATVGGGPQEQDQFSDSASNMLTISGGTLTVDASGDGLDSNGSITMSGGTVIVNGPTNSGNGALDFDGSFEQSGGTLVAAGSSGMAQAPSDTSSQHAVSMTFPQTQEAGTLVHLEDSEGNTILTFAPSKSYQTVVISSPDLKDGGSYTLYSGGTSTGSEANGLYTDGEYTGGTKVVAFEITSSVTWLNESGVTTANTNQGPGGGGGGNRRP</sequence>
<protein>
    <submittedName>
        <fullName evidence="3">Dockerin type 1</fullName>
    </submittedName>
</protein>
<evidence type="ECO:0000256" key="2">
    <source>
        <dbReference type="SAM" id="SignalP"/>
    </source>
</evidence>
<feature type="compositionally biased region" description="Gly residues" evidence="1">
    <location>
        <begin position="319"/>
        <end position="333"/>
    </location>
</feature>
<proteinExistence type="predicted"/>
<dbReference type="Pfam" id="PF14262">
    <property type="entry name" value="Cthe_2159"/>
    <property type="match status" value="1"/>
</dbReference>
<reference evidence="3 4" key="1">
    <citation type="submission" date="2017-06" db="EMBL/GenBank/DDBJ databases">
        <title>Complete genome sequence of Paenibacillus odorifer CBA7130.</title>
        <authorList>
            <person name="Nam Y.-D."/>
            <person name="Kang J."/>
            <person name="Chung W.-H."/>
        </authorList>
    </citation>
    <scope>NUCLEOTIDE SEQUENCE [LARGE SCALE GENOMIC DNA]</scope>
    <source>
        <strain evidence="3 4">CBA7130</strain>
    </source>
</reference>